<keyword evidence="3" id="KW-1003">Cell membrane</keyword>
<keyword evidence="6 7" id="KW-0472">Membrane</keyword>
<dbReference type="EMBL" id="JAAIVB010000065">
    <property type="protein sequence ID" value="NEX63014.1"/>
    <property type="molecule type" value="Genomic_DNA"/>
</dbReference>
<dbReference type="GO" id="GO:0006605">
    <property type="term" value="P:protein targeting"/>
    <property type="evidence" value="ECO:0007669"/>
    <property type="project" value="InterPro"/>
</dbReference>
<feature type="transmembrane region" description="Helical" evidence="7">
    <location>
        <begin position="12"/>
        <end position="33"/>
    </location>
</feature>
<keyword evidence="8" id="KW-0969">Cilium</keyword>
<evidence type="ECO:0000256" key="4">
    <source>
        <dbReference type="ARBA" id="ARBA00022692"/>
    </source>
</evidence>
<evidence type="ECO:0000256" key="5">
    <source>
        <dbReference type="ARBA" id="ARBA00022989"/>
    </source>
</evidence>
<protein>
    <submittedName>
        <fullName evidence="8">Flagellar biosynthetic protein FliR</fullName>
    </submittedName>
</protein>
<keyword evidence="8" id="KW-0282">Flagellum</keyword>
<reference evidence="8 9" key="1">
    <citation type="submission" date="2020-02" db="EMBL/GenBank/DDBJ databases">
        <authorList>
            <person name="Kim M.K."/>
        </authorList>
    </citation>
    <scope>NUCLEOTIDE SEQUENCE [LARGE SCALE GENOMIC DNA]</scope>
    <source>
        <strain evidence="8 9">17J57-3</strain>
    </source>
</reference>
<keyword evidence="8" id="KW-0966">Cell projection</keyword>
<feature type="transmembrane region" description="Helical" evidence="7">
    <location>
        <begin position="217"/>
        <end position="243"/>
    </location>
</feature>
<evidence type="ECO:0000256" key="1">
    <source>
        <dbReference type="ARBA" id="ARBA00004651"/>
    </source>
</evidence>
<feature type="transmembrane region" description="Helical" evidence="7">
    <location>
        <begin position="125"/>
        <end position="145"/>
    </location>
</feature>
<name>A0A6B3SQG5_9BURK</name>
<evidence type="ECO:0000313" key="9">
    <source>
        <dbReference type="Proteomes" id="UP000482155"/>
    </source>
</evidence>
<dbReference type="Proteomes" id="UP000482155">
    <property type="component" value="Unassembled WGS sequence"/>
</dbReference>
<sequence>MDALIFHIDPVWAMTVFLLWLRLGAFMLVNPLFSGIATLATIRVLCALAIAAVLCMQGARLPASLALPSPAMLPVVAAAAGEVLTGALLAFGVSSAFGVFAIAGKLIDVQSGLGLGTVFDPVTRAGTPLFATLLHLVAVAVFFCLDGHLALMRGLALSVQQVPPGTLLLDLPGDALARQFGVMFSLGVGLAAPVMFSLFMAEAALALASRALPQMNIFAVGAPVKIAVALGVLAATVVTLAPLMGRAYESIFRFWEQVA</sequence>
<keyword evidence="5 7" id="KW-1133">Transmembrane helix</keyword>
<dbReference type="GO" id="GO:0005886">
    <property type="term" value="C:plasma membrane"/>
    <property type="evidence" value="ECO:0007669"/>
    <property type="project" value="UniProtKB-SubCell"/>
</dbReference>
<feature type="transmembrane region" description="Helical" evidence="7">
    <location>
        <begin position="40"/>
        <end position="59"/>
    </location>
</feature>
<organism evidence="8 9">
    <name type="scientific">Noviherbaspirillum galbum</name>
    <dbReference type="NCBI Taxonomy" id="2709383"/>
    <lineage>
        <taxon>Bacteria</taxon>
        <taxon>Pseudomonadati</taxon>
        <taxon>Pseudomonadota</taxon>
        <taxon>Betaproteobacteria</taxon>
        <taxon>Burkholderiales</taxon>
        <taxon>Oxalobacteraceae</taxon>
        <taxon>Noviherbaspirillum</taxon>
    </lineage>
</organism>
<evidence type="ECO:0000256" key="7">
    <source>
        <dbReference type="SAM" id="Phobius"/>
    </source>
</evidence>
<proteinExistence type="inferred from homology"/>
<feature type="transmembrane region" description="Helical" evidence="7">
    <location>
        <begin position="98"/>
        <end position="119"/>
    </location>
</feature>
<feature type="transmembrane region" description="Helical" evidence="7">
    <location>
        <begin position="71"/>
        <end position="91"/>
    </location>
</feature>
<comment type="similarity">
    <text evidence="2">Belongs to the FliR/MopE/SpaR family.</text>
</comment>
<evidence type="ECO:0000313" key="8">
    <source>
        <dbReference type="EMBL" id="NEX63014.1"/>
    </source>
</evidence>
<dbReference type="PRINTS" id="PR00953">
    <property type="entry name" value="TYPE3IMRPROT"/>
</dbReference>
<dbReference type="RefSeq" id="WP_163966319.1">
    <property type="nucleotide sequence ID" value="NZ_JAAIVB010000065.1"/>
</dbReference>
<dbReference type="Pfam" id="PF01311">
    <property type="entry name" value="Bac_export_1"/>
    <property type="match status" value="1"/>
</dbReference>
<evidence type="ECO:0000256" key="2">
    <source>
        <dbReference type="ARBA" id="ARBA00009772"/>
    </source>
</evidence>
<dbReference type="InterPro" id="IPR002010">
    <property type="entry name" value="T3SS_IM_R"/>
</dbReference>
<keyword evidence="4 7" id="KW-0812">Transmembrane</keyword>
<comment type="caution">
    <text evidence="8">The sequence shown here is derived from an EMBL/GenBank/DDBJ whole genome shotgun (WGS) entry which is preliminary data.</text>
</comment>
<evidence type="ECO:0000256" key="3">
    <source>
        <dbReference type="ARBA" id="ARBA00022475"/>
    </source>
</evidence>
<accession>A0A6B3SQG5</accession>
<keyword evidence="9" id="KW-1185">Reference proteome</keyword>
<dbReference type="PANTHER" id="PTHR30065:SF1">
    <property type="entry name" value="SURFACE PRESENTATION OF ANTIGENS PROTEIN SPAR"/>
    <property type="match status" value="1"/>
</dbReference>
<dbReference type="AlphaFoldDB" id="A0A6B3SQG5"/>
<gene>
    <name evidence="8" type="ORF">G3574_18175</name>
</gene>
<dbReference type="PANTHER" id="PTHR30065">
    <property type="entry name" value="FLAGELLAR BIOSYNTHETIC PROTEIN FLIR"/>
    <property type="match status" value="1"/>
</dbReference>
<comment type="subcellular location">
    <subcellularLocation>
        <location evidence="1">Cell membrane</location>
        <topology evidence="1">Multi-pass membrane protein</topology>
    </subcellularLocation>
</comment>
<feature type="transmembrane region" description="Helical" evidence="7">
    <location>
        <begin position="180"/>
        <end position="205"/>
    </location>
</feature>
<evidence type="ECO:0000256" key="6">
    <source>
        <dbReference type="ARBA" id="ARBA00023136"/>
    </source>
</evidence>